<feature type="region of interest" description="Disordered" evidence="1">
    <location>
        <begin position="30"/>
        <end position="55"/>
    </location>
</feature>
<name>A0ABN8Y266_RANTA</name>
<dbReference type="Proteomes" id="UP001176941">
    <property type="component" value="Chromosome 12"/>
</dbReference>
<feature type="compositionally biased region" description="Gly residues" evidence="1">
    <location>
        <begin position="30"/>
        <end position="40"/>
    </location>
</feature>
<reference evidence="2" key="1">
    <citation type="submission" date="2023-04" db="EMBL/GenBank/DDBJ databases">
        <authorList>
            <consortium name="ELIXIR-Norway"/>
        </authorList>
    </citation>
    <scope>NUCLEOTIDE SEQUENCE [LARGE SCALE GENOMIC DNA]</scope>
</reference>
<protein>
    <submittedName>
        <fullName evidence="2">Uncharacterized protein</fullName>
    </submittedName>
</protein>
<dbReference type="EMBL" id="OX459948">
    <property type="protein sequence ID" value="CAI9155548.1"/>
    <property type="molecule type" value="Genomic_DNA"/>
</dbReference>
<accession>A0ABN8Y266</accession>
<evidence type="ECO:0000256" key="1">
    <source>
        <dbReference type="SAM" id="MobiDB-lite"/>
    </source>
</evidence>
<evidence type="ECO:0000313" key="3">
    <source>
        <dbReference type="Proteomes" id="UP001176941"/>
    </source>
</evidence>
<sequence>MLASQLPPAIPGAREKGSLLVRVPPALSPGGDGLGVGGKTGQPRPAWGRLARPPCPPPRRSLSFAAARVSGRLSLSRFPCVSRAVSHAPSVYFPASIWALLIL</sequence>
<evidence type="ECO:0000313" key="2">
    <source>
        <dbReference type="EMBL" id="CAI9155548.1"/>
    </source>
</evidence>
<organism evidence="2 3">
    <name type="scientific">Rangifer tarandus platyrhynchus</name>
    <name type="common">Svalbard reindeer</name>
    <dbReference type="NCBI Taxonomy" id="3082113"/>
    <lineage>
        <taxon>Eukaryota</taxon>
        <taxon>Metazoa</taxon>
        <taxon>Chordata</taxon>
        <taxon>Craniata</taxon>
        <taxon>Vertebrata</taxon>
        <taxon>Euteleostomi</taxon>
        <taxon>Mammalia</taxon>
        <taxon>Eutheria</taxon>
        <taxon>Laurasiatheria</taxon>
        <taxon>Artiodactyla</taxon>
        <taxon>Ruminantia</taxon>
        <taxon>Pecora</taxon>
        <taxon>Cervidae</taxon>
        <taxon>Odocoileinae</taxon>
        <taxon>Rangifer</taxon>
    </lineage>
</organism>
<keyword evidence="3" id="KW-1185">Reference proteome</keyword>
<proteinExistence type="predicted"/>
<gene>
    <name evidence="2" type="ORF">MRATA1EN1_LOCUS4510</name>
</gene>